<dbReference type="Proteomes" id="UP000238479">
    <property type="component" value="Chromosome 7"/>
</dbReference>
<gene>
    <name evidence="1" type="ORF">RchiOBHm_Chr7g0210631</name>
</gene>
<accession>A0A2P6PA91</accession>
<dbReference type="Gramene" id="PRQ18850">
    <property type="protein sequence ID" value="PRQ18850"/>
    <property type="gene ID" value="RchiOBHm_Chr7g0210631"/>
</dbReference>
<proteinExistence type="predicted"/>
<sequence>MLLSFFSNVLPYFLEMTDNRGSQGSEVSYLSNKLVDHQASLPCGLAASCMISMISNANKLTNGNQAKELENNEK</sequence>
<reference evidence="1 2" key="1">
    <citation type="journal article" date="2018" name="Nat. Genet.">
        <title>The Rosa genome provides new insights in the design of modern roses.</title>
        <authorList>
            <person name="Bendahmane M."/>
        </authorList>
    </citation>
    <scope>NUCLEOTIDE SEQUENCE [LARGE SCALE GENOMIC DNA]</scope>
    <source>
        <strain evidence="2">cv. Old Blush</strain>
    </source>
</reference>
<dbReference type="EMBL" id="PDCK01000045">
    <property type="protein sequence ID" value="PRQ18850.1"/>
    <property type="molecule type" value="Genomic_DNA"/>
</dbReference>
<organism evidence="1 2">
    <name type="scientific">Rosa chinensis</name>
    <name type="common">China rose</name>
    <dbReference type="NCBI Taxonomy" id="74649"/>
    <lineage>
        <taxon>Eukaryota</taxon>
        <taxon>Viridiplantae</taxon>
        <taxon>Streptophyta</taxon>
        <taxon>Embryophyta</taxon>
        <taxon>Tracheophyta</taxon>
        <taxon>Spermatophyta</taxon>
        <taxon>Magnoliopsida</taxon>
        <taxon>eudicotyledons</taxon>
        <taxon>Gunneridae</taxon>
        <taxon>Pentapetalae</taxon>
        <taxon>rosids</taxon>
        <taxon>fabids</taxon>
        <taxon>Rosales</taxon>
        <taxon>Rosaceae</taxon>
        <taxon>Rosoideae</taxon>
        <taxon>Rosoideae incertae sedis</taxon>
        <taxon>Rosa</taxon>
    </lineage>
</organism>
<comment type="caution">
    <text evidence="1">The sequence shown here is derived from an EMBL/GenBank/DDBJ whole genome shotgun (WGS) entry which is preliminary data.</text>
</comment>
<protein>
    <submittedName>
        <fullName evidence="1">Uncharacterized protein</fullName>
    </submittedName>
</protein>
<name>A0A2P6PA91_ROSCH</name>
<dbReference type="AlphaFoldDB" id="A0A2P6PA91"/>
<evidence type="ECO:0000313" key="1">
    <source>
        <dbReference type="EMBL" id="PRQ18850.1"/>
    </source>
</evidence>
<evidence type="ECO:0000313" key="2">
    <source>
        <dbReference type="Proteomes" id="UP000238479"/>
    </source>
</evidence>
<keyword evidence="2" id="KW-1185">Reference proteome</keyword>